<dbReference type="Gene3D" id="1.10.443.10">
    <property type="entry name" value="Intergrase catalytic core"/>
    <property type="match status" value="1"/>
</dbReference>
<dbReference type="SUPFAM" id="SSF56349">
    <property type="entry name" value="DNA breaking-rejoining enzymes"/>
    <property type="match status" value="1"/>
</dbReference>
<dbReference type="EMBL" id="CP011026">
    <property type="protein sequence ID" value="ATC88667.1"/>
    <property type="molecule type" value="Genomic_DNA"/>
</dbReference>
<evidence type="ECO:0000313" key="3">
    <source>
        <dbReference type="EMBL" id="ATC88667.1"/>
    </source>
</evidence>
<dbReference type="InterPro" id="IPR002104">
    <property type="entry name" value="Integrase_catalytic"/>
</dbReference>
<dbReference type="GO" id="GO:0006310">
    <property type="term" value="P:DNA recombination"/>
    <property type="evidence" value="ECO:0007669"/>
    <property type="project" value="UniProtKB-KW"/>
</dbReference>
<evidence type="ECO:0000259" key="2">
    <source>
        <dbReference type="PROSITE" id="PS51898"/>
    </source>
</evidence>
<name>A0A290SAV5_9GAMM</name>
<sequence length="53" mass="6074">MLDNGAELRHVQEMLRHANISTTQIYTHVSRSVLTSTYQRSHPSAPLKSSFYL</sequence>
<feature type="domain" description="Tyr recombinase" evidence="2">
    <location>
        <begin position="1"/>
        <end position="39"/>
    </location>
</feature>
<organism evidence="3 4">
    <name type="scientific">Pseudoalteromonas arctica A 37-1-2</name>
    <dbReference type="NCBI Taxonomy" id="1117313"/>
    <lineage>
        <taxon>Bacteria</taxon>
        <taxon>Pseudomonadati</taxon>
        <taxon>Pseudomonadota</taxon>
        <taxon>Gammaproteobacteria</taxon>
        <taxon>Alteromonadales</taxon>
        <taxon>Pseudoalteromonadaceae</taxon>
        <taxon>Pseudoalteromonas</taxon>
    </lineage>
</organism>
<evidence type="ECO:0000313" key="4">
    <source>
        <dbReference type="Proteomes" id="UP000016505"/>
    </source>
</evidence>
<dbReference type="Proteomes" id="UP000016505">
    <property type="component" value="Chromosome II"/>
</dbReference>
<gene>
    <name evidence="3" type="ORF">PARC_b0472</name>
</gene>
<evidence type="ECO:0000256" key="1">
    <source>
        <dbReference type="ARBA" id="ARBA00023172"/>
    </source>
</evidence>
<proteinExistence type="predicted"/>
<reference evidence="3 4" key="1">
    <citation type="journal article" date="2012" name="J. Bacteriol.">
        <title>Genome sequences of type strains of seven species of the marine bacterium Pseudoalteromonas.</title>
        <authorList>
            <person name="Xie B.B."/>
            <person name="Shu Y.L."/>
            <person name="Qin Q.L."/>
            <person name="Rong J.C."/>
            <person name="Zhang X.Y."/>
            <person name="Chen X.L."/>
            <person name="Shi M."/>
            <person name="He H.L."/>
            <person name="Zhou B.C."/>
            <person name="Zhang Y.Z."/>
        </authorList>
    </citation>
    <scope>NUCLEOTIDE SEQUENCE [LARGE SCALE GENOMIC DNA]</scope>
    <source>
        <strain evidence="3 4">A 37-1-2</strain>
    </source>
</reference>
<dbReference type="Pfam" id="PF00589">
    <property type="entry name" value="Phage_integrase"/>
    <property type="match status" value="1"/>
</dbReference>
<dbReference type="GO" id="GO:0003677">
    <property type="term" value="F:DNA binding"/>
    <property type="evidence" value="ECO:0007669"/>
    <property type="project" value="InterPro"/>
</dbReference>
<protein>
    <recommendedName>
        <fullName evidence="2">Tyr recombinase domain-containing protein</fullName>
    </recommendedName>
</protein>
<dbReference type="GO" id="GO:0015074">
    <property type="term" value="P:DNA integration"/>
    <property type="evidence" value="ECO:0007669"/>
    <property type="project" value="InterPro"/>
</dbReference>
<keyword evidence="1" id="KW-0233">DNA recombination</keyword>
<dbReference type="KEGG" id="part:PARC_b0472"/>
<dbReference type="InterPro" id="IPR011010">
    <property type="entry name" value="DNA_brk_join_enz"/>
</dbReference>
<dbReference type="PROSITE" id="PS51898">
    <property type="entry name" value="TYR_RECOMBINASE"/>
    <property type="match status" value="1"/>
</dbReference>
<accession>A0A290SAV5</accession>
<dbReference type="InterPro" id="IPR013762">
    <property type="entry name" value="Integrase-like_cat_sf"/>
</dbReference>
<dbReference type="AlphaFoldDB" id="A0A290SAV5"/>